<sequence>MSVTRYARTRSGTSAVTSNGVAKNSMTADSIAAESISYTVRSGVACAGDRITCTGWGVSGASGAVVSG</sequence>
<proteinExistence type="predicted"/>
<keyword evidence="3" id="KW-1185">Reference proteome</keyword>
<protein>
    <submittedName>
        <fullName evidence="2">Uncharacterized protein</fullName>
    </submittedName>
</protein>
<accession>A0A7G1KTW8</accession>
<organism evidence="2 3">
    <name type="scientific">Nocardia wallacei</name>
    <dbReference type="NCBI Taxonomy" id="480035"/>
    <lineage>
        <taxon>Bacteria</taxon>
        <taxon>Bacillati</taxon>
        <taxon>Actinomycetota</taxon>
        <taxon>Actinomycetes</taxon>
        <taxon>Mycobacteriales</taxon>
        <taxon>Nocardiaceae</taxon>
        <taxon>Nocardia</taxon>
    </lineage>
</organism>
<feature type="compositionally biased region" description="Polar residues" evidence="1">
    <location>
        <begin position="10"/>
        <end position="21"/>
    </location>
</feature>
<evidence type="ECO:0000313" key="3">
    <source>
        <dbReference type="Proteomes" id="UP000516173"/>
    </source>
</evidence>
<dbReference type="Proteomes" id="UP000516173">
    <property type="component" value="Chromosome"/>
</dbReference>
<evidence type="ECO:0000256" key="1">
    <source>
        <dbReference type="SAM" id="MobiDB-lite"/>
    </source>
</evidence>
<dbReference type="EMBL" id="AP023396">
    <property type="protein sequence ID" value="BCK58640.1"/>
    <property type="molecule type" value="Genomic_DNA"/>
</dbReference>
<dbReference type="AlphaFoldDB" id="A0A7G1KTW8"/>
<feature type="region of interest" description="Disordered" evidence="1">
    <location>
        <begin position="1"/>
        <end position="21"/>
    </location>
</feature>
<name>A0A7G1KTW8_9NOCA</name>
<dbReference type="KEGG" id="nwl:NWFMUON74_64120"/>
<reference evidence="2 3" key="1">
    <citation type="submission" date="2020-08" db="EMBL/GenBank/DDBJ databases">
        <title>Genome Sequencing of Nocardia wallacei strain FMUON74 and assembly.</title>
        <authorList>
            <person name="Toyokawa M."/>
            <person name="Uesaka K."/>
        </authorList>
    </citation>
    <scope>NUCLEOTIDE SEQUENCE [LARGE SCALE GENOMIC DNA]</scope>
    <source>
        <strain evidence="2 3">FMUON74</strain>
    </source>
</reference>
<gene>
    <name evidence="2" type="ORF">NWFMUON74_64120</name>
</gene>
<evidence type="ECO:0000313" key="2">
    <source>
        <dbReference type="EMBL" id="BCK58640.1"/>
    </source>
</evidence>